<organism evidence="2">
    <name type="scientific">Enterobacter cloacae</name>
    <dbReference type="NCBI Taxonomy" id="550"/>
    <lineage>
        <taxon>Bacteria</taxon>
        <taxon>Pseudomonadati</taxon>
        <taxon>Pseudomonadota</taxon>
        <taxon>Gammaproteobacteria</taxon>
        <taxon>Enterobacterales</taxon>
        <taxon>Enterobacteriaceae</taxon>
        <taxon>Enterobacter</taxon>
        <taxon>Enterobacter cloacae complex</taxon>
    </lineage>
</organism>
<protein>
    <submittedName>
        <fullName evidence="2">Uncharacterized protein</fullName>
    </submittedName>
</protein>
<dbReference type="EMBL" id="LC556211">
    <property type="protein sequence ID" value="BCG50880.1"/>
    <property type="molecule type" value="Genomic_DNA"/>
</dbReference>
<evidence type="ECO:0000256" key="1">
    <source>
        <dbReference type="SAM" id="Phobius"/>
    </source>
</evidence>
<dbReference type="RefSeq" id="WP_120158160.1">
    <property type="nucleotide sequence ID" value="NZ_LC556211.1"/>
</dbReference>
<keyword evidence="1" id="KW-0472">Membrane</keyword>
<reference evidence="2" key="1">
    <citation type="submission" date="2020-06" db="EMBL/GenBank/DDBJ databases">
        <title>Persistence of extended-spectrum beta-lactamase plasmids among Enterobacteriaceae in commercial broiler farms.</title>
        <authorList>
            <person name="Yossapol M."/>
            <person name="Asai T."/>
        </authorList>
    </citation>
    <scope>NUCLEOTIDE SEQUENCE</scope>
    <source>
        <strain evidence="2">CC32</strain>
        <plasmid evidence="2">pCC32</plasmid>
    </source>
</reference>
<accession>A0A6J4EJ57</accession>
<name>A0A6J4EJ57_ENTCL</name>
<keyword evidence="1" id="KW-1133">Transmembrane helix</keyword>
<keyword evidence="1" id="KW-0812">Transmembrane</keyword>
<keyword evidence="2" id="KW-0614">Plasmid</keyword>
<feature type="transmembrane region" description="Helical" evidence="1">
    <location>
        <begin position="84"/>
        <end position="106"/>
    </location>
</feature>
<dbReference type="AlphaFoldDB" id="A0A6J4EJ57"/>
<feature type="transmembrane region" description="Helical" evidence="1">
    <location>
        <begin position="118"/>
        <end position="136"/>
    </location>
</feature>
<evidence type="ECO:0000313" key="2">
    <source>
        <dbReference type="EMBL" id="BCG50880.1"/>
    </source>
</evidence>
<proteinExistence type="predicted"/>
<feature type="transmembrane region" description="Helical" evidence="1">
    <location>
        <begin position="148"/>
        <end position="169"/>
    </location>
</feature>
<feature type="transmembrane region" description="Helical" evidence="1">
    <location>
        <begin position="42"/>
        <end position="64"/>
    </location>
</feature>
<geneLocation type="plasmid" evidence="2">
    <name>pCC32</name>
</geneLocation>
<sequence length="195" mass="21137">MFKVLSHRLQHCNEVAASISKASPVQLQQIKTQLADQIEKPVGLHTMGIPAAVSTLGVIISFAIPQLWLGYGVIAALNQPTERVFVWVVLVALLFAGINGLTMFMIGKGSMRAVRLHLTLAVISLVLTAVYLLAALSGTPLPGVSLTAALVSLVMLLLSGSCILSTSFYKMLLFTLHNRAWRKLIIQTREAHTPR</sequence>